<keyword evidence="3" id="KW-1185">Reference proteome</keyword>
<proteinExistence type="predicted"/>
<dbReference type="RefSeq" id="WP_344445674.1">
    <property type="nucleotide sequence ID" value="NZ_BAAALF010000179.1"/>
</dbReference>
<evidence type="ECO:0000313" key="2">
    <source>
        <dbReference type="EMBL" id="GAA1266748.1"/>
    </source>
</evidence>
<dbReference type="EMBL" id="BAAALF010000179">
    <property type="protein sequence ID" value="GAA1266748.1"/>
    <property type="molecule type" value="Genomic_DNA"/>
</dbReference>
<evidence type="ECO:0000313" key="3">
    <source>
        <dbReference type="Proteomes" id="UP001500037"/>
    </source>
</evidence>
<name>A0ABP4HHL2_9ACTN</name>
<feature type="compositionally biased region" description="Basic and acidic residues" evidence="1">
    <location>
        <begin position="230"/>
        <end position="262"/>
    </location>
</feature>
<dbReference type="Proteomes" id="UP001500037">
    <property type="component" value="Unassembled WGS sequence"/>
</dbReference>
<sequence length="269" mass="29237">MALIDRAPGPGPSAHSPVFTGEFETHLTVPDRPGELPALAAWSAARGLELTHIVLARGRTPSQPMLTLRGSGTLEHQQVAADALARELRQAGWPPVRVKIEATPWTLGVPEHDRDAAALGPGYYFEHHLKVRLTPGADLPALTALALAHDAHLSWNARRVERDGRSQRFVTQRCHGVGLRTAGERLDRLVGALGASAADSHGCLELISVEREFVVLDSNLGIDDGWLDDDHRDPRGHEPSSHGSDHDHDHDHNDHDTADRHPTTAKAAR</sequence>
<comment type="caution">
    <text evidence="2">The sequence shown here is derived from an EMBL/GenBank/DDBJ whole genome shotgun (WGS) entry which is preliminary data.</text>
</comment>
<evidence type="ECO:0000256" key="1">
    <source>
        <dbReference type="SAM" id="MobiDB-lite"/>
    </source>
</evidence>
<reference evidence="3" key="1">
    <citation type="journal article" date="2019" name="Int. J. Syst. Evol. Microbiol.">
        <title>The Global Catalogue of Microorganisms (GCM) 10K type strain sequencing project: providing services to taxonomists for standard genome sequencing and annotation.</title>
        <authorList>
            <consortium name="The Broad Institute Genomics Platform"/>
            <consortium name="The Broad Institute Genome Sequencing Center for Infectious Disease"/>
            <person name="Wu L."/>
            <person name="Ma J."/>
        </authorList>
    </citation>
    <scope>NUCLEOTIDE SEQUENCE [LARGE SCALE GENOMIC DNA]</scope>
    <source>
        <strain evidence="3">JCM 13004</strain>
    </source>
</reference>
<feature type="region of interest" description="Disordered" evidence="1">
    <location>
        <begin position="230"/>
        <end position="269"/>
    </location>
</feature>
<gene>
    <name evidence="2" type="ORF">GCM10009665_64620</name>
</gene>
<evidence type="ECO:0008006" key="4">
    <source>
        <dbReference type="Google" id="ProtNLM"/>
    </source>
</evidence>
<accession>A0ABP4HHL2</accession>
<organism evidence="2 3">
    <name type="scientific">Kitasatospora nipponensis</name>
    <dbReference type="NCBI Taxonomy" id="258049"/>
    <lineage>
        <taxon>Bacteria</taxon>
        <taxon>Bacillati</taxon>
        <taxon>Actinomycetota</taxon>
        <taxon>Actinomycetes</taxon>
        <taxon>Kitasatosporales</taxon>
        <taxon>Streptomycetaceae</taxon>
        <taxon>Kitasatospora</taxon>
    </lineage>
</organism>
<protein>
    <recommendedName>
        <fullName evidence="4">Ankyrin</fullName>
    </recommendedName>
</protein>